<proteinExistence type="predicted"/>
<protein>
    <submittedName>
        <fullName evidence="1">Putative baseplate assembly protein</fullName>
    </submittedName>
</protein>
<dbReference type="EMBL" id="MDLC01000002">
    <property type="protein sequence ID" value="ODS25050.1"/>
    <property type="molecule type" value="Genomic_DNA"/>
</dbReference>
<dbReference type="AlphaFoldDB" id="A0A1D2QU34"/>
<dbReference type="Proteomes" id="UP000242502">
    <property type="component" value="Unassembled WGS sequence"/>
</dbReference>
<sequence length="730" mass="80285">MSLNRPILDDRTYDQLRRELISRIPVYAPEWSDHNASDPGIALLELFAFLGENILYRFNQIPEATKLEFLRLLQISLRPATPAKVMVAFSTKTMDGVRVPKASMTKSGDIKFETLNEVRVLPVSAFAVGKIAEELPEKGSEEALFFEQSYHTLGLDSTDSTAPYQSKILWQEDANIPVNFDDAVDGSLWVAVLAEKADQRGAIRTALANNEDAPLLLNLGFVPDIRIDRNEDTTSPEFAERFRCPGNSSSADNGPAVEWQIWSDITDDLTPKYRSLSIAGDTTAGLSQEGVVRLRLPKDIDQIGVFEIDDLDAVGTGDLPPPLDDQYQERMVCWLRAFRHDGSRFGSVIYVGANVVQVEQTVNARAEFLGIGTGQANQTYSLVNQQVIAESVVLEVEDTSGWQAWQAVDGFYASHENDRHFMVDAATGTIKFGNGLQSFVPQIGQRIRVRDYRYGGGVAGNVAAETISKLSPNQSVKLNNPLPAYGGAEAETIMEALDRIPAELRRRDRAVTDSDFKELALMTPGANISRAECLPRYHPHLPDNESAGVVSVIVWPQSDAENPEAPMPDLNQLRTVCAFLDARRLVTTELYVLPPTYRPVAVGVVVKSGYGVDAVRHWVELVIRQFLAPIPPYGPAGAGWPLGRRVHGPELEAAAHQVEGVEYLDGLTLVGWDEQGQLMYDTMTLAKNEVPELIGVTVEVGPITLDPGDTIKPQQTSASPVPVPVLREEC</sequence>
<reference evidence="1 2" key="1">
    <citation type="journal article" date="2016" name="Appl. Environ. Microbiol.">
        <title>Lack of Overt Genome Reduction in the Bryostatin-Producing Bryozoan Symbiont "Candidatus Endobugula sertula".</title>
        <authorList>
            <person name="Miller I.J."/>
            <person name="Vanee N."/>
            <person name="Fong S.S."/>
            <person name="Lim-Fong G.E."/>
            <person name="Kwan J.C."/>
        </authorList>
    </citation>
    <scope>NUCLEOTIDE SEQUENCE [LARGE SCALE GENOMIC DNA]</scope>
    <source>
        <strain evidence="1">AB1-4</strain>
    </source>
</reference>
<dbReference type="InterPro" id="IPR011749">
    <property type="entry name" value="CHP02243"/>
</dbReference>
<gene>
    <name evidence="1" type="ORF">AB835_00660</name>
</gene>
<evidence type="ECO:0000313" key="1">
    <source>
        <dbReference type="EMBL" id="ODS25050.1"/>
    </source>
</evidence>
<evidence type="ECO:0000313" key="2">
    <source>
        <dbReference type="Proteomes" id="UP000242502"/>
    </source>
</evidence>
<dbReference type="STRING" id="62101.AB835_00660"/>
<comment type="caution">
    <text evidence="1">The sequence shown here is derived from an EMBL/GenBank/DDBJ whole genome shotgun (WGS) entry which is preliminary data.</text>
</comment>
<organism evidence="1 2">
    <name type="scientific">Candidatus Endobugula sertula</name>
    <name type="common">Bugula neritina bacterial symbiont</name>
    <dbReference type="NCBI Taxonomy" id="62101"/>
    <lineage>
        <taxon>Bacteria</taxon>
        <taxon>Pseudomonadati</taxon>
        <taxon>Pseudomonadota</taxon>
        <taxon>Gammaproteobacteria</taxon>
        <taxon>Cellvibrionales</taxon>
        <taxon>Cellvibrionaceae</taxon>
        <taxon>Candidatus Endobugula</taxon>
    </lineage>
</organism>
<accession>A0A1D2QU34</accession>
<name>A0A1D2QU34_9GAMM</name>
<dbReference type="NCBIfam" id="TIGR02243">
    <property type="entry name" value="putative baseplate assembly protein"/>
    <property type="match status" value="1"/>
</dbReference>